<keyword evidence="3" id="KW-1185">Reference proteome</keyword>
<name>A0A1I0NAV0_9RHOB</name>
<keyword evidence="1" id="KW-0472">Membrane</keyword>
<feature type="transmembrane region" description="Helical" evidence="1">
    <location>
        <begin position="45"/>
        <end position="62"/>
    </location>
</feature>
<dbReference type="Proteomes" id="UP000199167">
    <property type="component" value="Unassembled WGS sequence"/>
</dbReference>
<keyword evidence="1" id="KW-1133">Transmembrane helix</keyword>
<evidence type="ECO:0000313" key="3">
    <source>
        <dbReference type="Proteomes" id="UP000199167"/>
    </source>
</evidence>
<keyword evidence="1" id="KW-0812">Transmembrane</keyword>
<dbReference type="RefSeq" id="WP_089989874.1">
    <property type="nucleotide sequence ID" value="NZ_FOIZ01000001.1"/>
</dbReference>
<evidence type="ECO:0000313" key="2">
    <source>
        <dbReference type="EMBL" id="SEV98219.1"/>
    </source>
</evidence>
<dbReference type="OrthoDB" id="7862519at2"/>
<gene>
    <name evidence="2" type="ORF">SAMN04488515_0506</name>
</gene>
<accession>A0A1I0NAV0</accession>
<proteinExistence type="predicted"/>
<protein>
    <submittedName>
        <fullName evidence="2">Uncharacterized protein</fullName>
    </submittedName>
</protein>
<dbReference type="EMBL" id="FOIZ01000001">
    <property type="protein sequence ID" value="SEV98219.1"/>
    <property type="molecule type" value="Genomic_DNA"/>
</dbReference>
<organism evidence="2 3">
    <name type="scientific">Cognatiyoonia koreensis</name>
    <dbReference type="NCBI Taxonomy" id="364200"/>
    <lineage>
        <taxon>Bacteria</taxon>
        <taxon>Pseudomonadati</taxon>
        <taxon>Pseudomonadota</taxon>
        <taxon>Alphaproteobacteria</taxon>
        <taxon>Rhodobacterales</taxon>
        <taxon>Paracoccaceae</taxon>
        <taxon>Cognatiyoonia</taxon>
    </lineage>
</organism>
<sequence length="160" mass="17398">MFQPDEDGIFAKITVSGARFQFAFLVQIALGLLLIYMAFISPAGIFGKAIIVVFGIAMLVQANRLRANAKREIWLTDEGIVTNDGTVLAAMDQIVSVSRGSFALKPSNGFSVTLREKHSFLWVPGLWWRFGTRVGIGGITSAGAAKFMAEQLSLRVAQES</sequence>
<evidence type="ECO:0000256" key="1">
    <source>
        <dbReference type="SAM" id="Phobius"/>
    </source>
</evidence>
<dbReference type="STRING" id="364200.SAMN04488515_0506"/>
<feature type="transmembrane region" description="Helical" evidence="1">
    <location>
        <begin position="20"/>
        <end position="39"/>
    </location>
</feature>
<reference evidence="2 3" key="1">
    <citation type="submission" date="2016-10" db="EMBL/GenBank/DDBJ databases">
        <authorList>
            <person name="de Groot N.N."/>
        </authorList>
    </citation>
    <scope>NUCLEOTIDE SEQUENCE [LARGE SCALE GENOMIC DNA]</scope>
    <source>
        <strain evidence="2 3">DSM 17925</strain>
    </source>
</reference>
<dbReference type="AlphaFoldDB" id="A0A1I0NAV0"/>